<keyword evidence="2" id="KW-0119">Carbohydrate metabolism</keyword>
<dbReference type="Gene3D" id="3.20.20.80">
    <property type="entry name" value="Glycosidases"/>
    <property type="match status" value="1"/>
</dbReference>
<dbReference type="InterPro" id="IPR044846">
    <property type="entry name" value="GH10"/>
</dbReference>
<dbReference type="GO" id="GO:0004553">
    <property type="term" value="F:hydrolase activity, hydrolyzing O-glycosyl compounds"/>
    <property type="evidence" value="ECO:0007669"/>
    <property type="project" value="InterPro"/>
</dbReference>
<dbReference type="GO" id="GO:0000272">
    <property type="term" value="P:polysaccharide catabolic process"/>
    <property type="evidence" value="ECO:0007669"/>
    <property type="project" value="UniProtKB-KW"/>
</dbReference>
<accession>A0A8J7IHJ4</accession>
<sequence>MKGFGEYFFYVFFILIVINAKHFYAQSSNKSIKQGNLLVGATLNYEELNTIKEELFLKDFKYLTPANAAKQSAIHPEPGKWNWKKINEFIDFANKNNLIVRMHSPVSPQASKWAKADNRTAEELTKNMEAYMLAISKRFNVEKCIKYMDVVNETILANGDWFGPKEGVDQWENPWLKMGFDENGYPLYILKAFALATRYAPNIKLVYNQNAGMEDTLWDKVKETIFYLRSKGYRVDGIGWQGHIQLGAKKQDFIDNMDITIQKMANLIDWAHANDLAFHVTELDYLVKDKFKKELKTERENQKKLYDKIVDLLIEKSKQGEVSLNLWDLGVRHKKGTGDFQSIYNKKFQPTASYFSIQRALKASNP</sequence>
<keyword evidence="8" id="KW-1185">Reference proteome</keyword>
<keyword evidence="5" id="KW-0812">Transmembrane</keyword>
<dbReference type="Proteomes" id="UP000610931">
    <property type="component" value="Unassembled WGS sequence"/>
</dbReference>
<evidence type="ECO:0000313" key="7">
    <source>
        <dbReference type="EMBL" id="MBJ6368508.1"/>
    </source>
</evidence>
<dbReference type="EMBL" id="JAELVQ010000012">
    <property type="protein sequence ID" value="MBJ6368508.1"/>
    <property type="molecule type" value="Genomic_DNA"/>
</dbReference>
<dbReference type="AlphaFoldDB" id="A0A8J7IHJ4"/>
<dbReference type="Pfam" id="PF00331">
    <property type="entry name" value="Glyco_hydro_10"/>
    <property type="match status" value="1"/>
</dbReference>
<feature type="transmembrane region" description="Helical" evidence="5">
    <location>
        <begin position="7"/>
        <end position="24"/>
    </location>
</feature>
<keyword evidence="1" id="KW-0378">Hydrolase</keyword>
<evidence type="ECO:0000256" key="1">
    <source>
        <dbReference type="ARBA" id="ARBA00022801"/>
    </source>
</evidence>
<organism evidence="7 8">
    <name type="scientific">Snuella sedimenti</name>
    <dbReference type="NCBI Taxonomy" id="2798802"/>
    <lineage>
        <taxon>Bacteria</taxon>
        <taxon>Pseudomonadati</taxon>
        <taxon>Bacteroidota</taxon>
        <taxon>Flavobacteriia</taxon>
        <taxon>Flavobacteriales</taxon>
        <taxon>Flavobacteriaceae</taxon>
        <taxon>Snuella</taxon>
    </lineage>
</organism>
<dbReference type="PROSITE" id="PS51760">
    <property type="entry name" value="GH10_2"/>
    <property type="match status" value="1"/>
</dbReference>
<evidence type="ECO:0000259" key="6">
    <source>
        <dbReference type="PROSITE" id="PS51760"/>
    </source>
</evidence>
<protein>
    <submittedName>
        <fullName evidence="7">Endo-1,4-beta-xylanase</fullName>
    </submittedName>
</protein>
<keyword evidence="5" id="KW-1133">Transmembrane helix</keyword>
<dbReference type="RefSeq" id="WP_199115271.1">
    <property type="nucleotide sequence ID" value="NZ_JAELVQ010000012.1"/>
</dbReference>
<evidence type="ECO:0000256" key="4">
    <source>
        <dbReference type="ARBA" id="ARBA00023326"/>
    </source>
</evidence>
<comment type="caution">
    <text evidence="7">The sequence shown here is derived from an EMBL/GenBank/DDBJ whole genome shotgun (WGS) entry which is preliminary data.</text>
</comment>
<feature type="domain" description="GH10" evidence="6">
    <location>
        <begin position="26"/>
        <end position="360"/>
    </location>
</feature>
<dbReference type="InterPro" id="IPR001000">
    <property type="entry name" value="GH10_dom"/>
</dbReference>
<dbReference type="SMART" id="SM00633">
    <property type="entry name" value="Glyco_10"/>
    <property type="match status" value="1"/>
</dbReference>
<keyword evidence="5" id="KW-0472">Membrane</keyword>
<keyword evidence="3" id="KW-0326">Glycosidase</keyword>
<evidence type="ECO:0000313" key="8">
    <source>
        <dbReference type="Proteomes" id="UP000610931"/>
    </source>
</evidence>
<dbReference type="PANTHER" id="PTHR31490">
    <property type="entry name" value="GLYCOSYL HYDROLASE"/>
    <property type="match status" value="1"/>
</dbReference>
<evidence type="ECO:0000256" key="2">
    <source>
        <dbReference type="ARBA" id="ARBA00023277"/>
    </source>
</evidence>
<reference evidence="7" key="1">
    <citation type="submission" date="2020-12" db="EMBL/GenBank/DDBJ databases">
        <title>Snuella sp. nov., isolated from sediment in Incheon.</title>
        <authorList>
            <person name="Kim W."/>
        </authorList>
    </citation>
    <scope>NUCLEOTIDE SEQUENCE</scope>
    <source>
        <strain evidence="7">CAU 1569</strain>
    </source>
</reference>
<name>A0A8J7IHJ4_9FLAO</name>
<evidence type="ECO:0000256" key="3">
    <source>
        <dbReference type="ARBA" id="ARBA00023295"/>
    </source>
</evidence>
<proteinExistence type="predicted"/>
<dbReference type="PANTHER" id="PTHR31490:SF90">
    <property type="entry name" value="ENDO-1,4-BETA-XYLANASE A"/>
    <property type="match status" value="1"/>
</dbReference>
<dbReference type="InterPro" id="IPR017853">
    <property type="entry name" value="GH"/>
</dbReference>
<dbReference type="SUPFAM" id="SSF51445">
    <property type="entry name" value="(Trans)glycosidases"/>
    <property type="match status" value="1"/>
</dbReference>
<evidence type="ECO:0000256" key="5">
    <source>
        <dbReference type="SAM" id="Phobius"/>
    </source>
</evidence>
<gene>
    <name evidence="7" type="ORF">JF259_10460</name>
</gene>
<keyword evidence="4" id="KW-0624">Polysaccharide degradation</keyword>